<dbReference type="AlphaFoldDB" id="A0A059G5K4"/>
<reference evidence="1 2" key="1">
    <citation type="journal article" date="2014" name="Antonie Van Leeuwenhoek">
        <title>Hyphomonas beringensis sp. nov. and Hyphomonas chukchiensis sp. nov., isolated from surface seawater of the Bering Sea and Chukchi Sea.</title>
        <authorList>
            <person name="Li C."/>
            <person name="Lai Q."/>
            <person name="Li G."/>
            <person name="Dong C."/>
            <person name="Wang J."/>
            <person name="Liao Y."/>
            <person name="Shao Z."/>
        </authorList>
    </citation>
    <scope>NUCLEOTIDE SEQUENCE [LARGE SCALE GENOMIC DNA]</scope>
    <source>
        <strain evidence="1 2">SCH89</strain>
    </source>
</reference>
<gene>
    <name evidence="1" type="ORF">HOC_11977</name>
</gene>
<accession>A0A059G5K4</accession>
<proteinExistence type="predicted"/>
<comment type="caution">
    <text evidence="1">The sequence shown here is derived from an EMBL/GenBank/DDBJ whole genome shotgun (WGS) entry which is preliminary data.</text>
</comment>
<organism evidence="1 2">
    <name type="scientific">Hyphomonas oceanitis SCH89</name>
    <dbReference type="NCBI Taxonomy" id="1280953"/>
    <lineage>
        <taxon>Bacteria</taxon>
        <taxon>Pseudomonadati</taxon>
        <taxon>Pseudomonadota</taxon>
        <taxon>Alphaproteobacteria</taxon>
        <taxon>Hyphomonadales</taxon>
        <taxon>Hyphomonadaceae</taxon>
        <taxon>Hyphomonas</taxon>
    </lineage>
</organism>
<dbReference type="PATRIC" id="fig|1280953.3.peg.2415"/>
<dbReference type="Proteomes" id="UP000024942">
    <property type="component" value="Unassembled WGS sequence"/>
</dbReference>
<dbReference type="STRING" id="1280953.HOC_11977"/>
<name>A0A059G5K4_9PROT</name>
<keyword evidence="2" id="KW-1185">Reference proteome</keyword>
<evidence type="ECO:0000313" key="2">
    <source>
        <dbReference type="Proteomes" id="UP000024942"/>
    </source>
</evidence>
<sequence length="68" mass="7507">MPRQRKCSSIQTAPVSRALFGEEVDEGADSRRKGCTAEMEFAERLDIVGAVILQNLDQRADPDIDQAT</sequence>
<protein>
    <submittedName>
        <fullName evidence="1">Uncharacterized protein</fullName>
    </submittedName>
</protein>
<dbReference type="EMBL" id="ARYL01000017">
    <property type="protein sequence ID" value="KDA02101.1"/>
    <property type="molecule type" value="Genomic_DNA"/>
</dbReference>
<evidence type="ECO:0000313" key="1">
    <source>
        <dbReference type="EMBL" id="KDA02101.1"/>
    </source>
</evidence>